<evidence type="ECO:0000313" key="2">
    <source>
        <dbReference type="EMBL" id="GMG49727.1"/>
    </source>
</evidence>
<keyword evidence="3" id="KW-1185">Reference proteome</keyword>
<feature type="compositionally biased region" description="Low complexity" evidence="1">
    <location>
        <begin position="182"/>
        <end position="202"/>
    </location>
</feature>
<evidence type="ECO:0000313" key="3">
    <source>
        <dbReference type="Proteomes" id="UP001165063"/>
    </source>
</evidence>
<feature type="compositionally biased region" description="Low complexity" evidence="1">
    <location>
        <begin position="1"/>
        <end position="10"/>
    </location>
</feature>
<feature type="compositionally biased region" description="Basic residues" evidence="1">
    <location>
        <begin position="116"/>
        <end position="129"/>
    </location>
</feature>
<feature type="compositionally biased region" description="Polar residues" evidence="1">
    <location>
        <begin position="158"/>
        <end position="168"/>
    </location>
</feature>
<name>A0A9W6Z3G5_AMBMO</name>
<feature type="region of interest" description="Disordered" evidence="1">
    <location>
        <begin position="1"/>
        <end position="26"/>
    </location>
</feature>
<dbReference type="EMBL" id="BSXU01005016">
    <property type="protein sequence ID" value="GMG49727.1"/>
    <property type="molecule type" value="Genomic_DNA"/>
</dbReference>
<comment type="caution">
    <text evidence="2">The sequence shown here is derived from an EMBL/GenBank/DDBJ whole genome shotgun (WGS) entry which is preliminary data.</text>
</comment>
<gene>
    <name evidence="2" type="ORF">Amon01_000713700</name>
</gene>
<reference evidence="2" key="1">
    <citation type="submission" date="2023-04" db="EMBL/GenBank/DDBJ databases">
        <title>Ambrosiozyma monospora NBRC 1965.</title>
        <authorList>
            <person name="Ichikawa N."/>
            <person name="Sato H."/>
            <person name="Tonouchi N."/>
        </authorList>
    </citation>
    <scope>NUCLEOTIDE SEQUENCE</scope>
    <source>
        <strain evidence="2">NBRC 1965</strain>
    </source>
</reference>
<protein>
    <submittedName>
        <fullName evidence="2">Unnamed protein product</fullName>
    </submittedName>
</protein>
<feature type="region of interest" description="Disordered" evidence="1">
    <location>
        <begin position="100"/>
        <end position="244"/>
    </location>
</feature>
<feature type="compositionally biased region" description="Pro residues" evidence="1">
    <location>
        <begin position="137"/>
        <end position="151"/>
    </location>
</feature>
<proteinExistence type="predicted"/>
<accession>A0A9W6Z3G5</accession>
<feature type="compositionally biased region" description="Pro residues" evidence="1">
    <location>
        <begin position="106"/>
        <end position="115"/>
    </location>
</feature>
<sequence length="244" mass="26253">MSTNNTSSPLVPSPPLDDSSAIHFEDPGVSNGDVDWLFRGKAVKKLSKKTNIINVEVQSQLRQAQQKTRIASMPSVLPSSLPQVNAPIHQPVKAQLPLKPSLKVSTPPPPISVPPHPKHHHSVLHHHKSKATEEPLSSPPSTVPAPIPINVPIPAANTSKPRSTSFTKKVSRSMSDSKDKSPLSLKSPLTPKKSLFSSLSSKLKSKSVQQTSAPTHANHKGSTYVAPIPIQQAPDQKPRPLSKI</sequence>
<dbReference type="AlphaFoldDB" id="A0A9W6Z3G5"/>
<dbReference type="Proteomes" id="UP001165063">
    <property type="component" value="Unassembled WGS sequence"/>
</dbReference>
<evidence type="ECO:0000256" key="1">
    <source>
        <dbReference type="SAM" id="MobiDB-lite"/>
    </source>
</evidence>
<organism evidence="2 3">
    <name type="scientific">Ambrosiozyma monospora</name>
    <name type="common">Yeast</name>
    <name type="synonym">Endomycopsis monosporus</name>
    <dbReference type="NCBI Taxonomy" id="43982"/>
    <lineage>
        <taxon>Eukaryota</taxon>
        <taxon>Fungi</taxon>
        <taxon>Dikarya</taxon>
        <taxon>Ascomycota</taxon>
        <taxon>Saccharomycotina</taxon>
        <taxon>Pichiomycetes</taxon>
        <taxon>Pichiales</taxon>
        <taxon>Pichiaceae</taxon>
        <taxon>Ambrosiozyma</taxon>
    </lineage>
</organism>